<dbReference type="Pfam" id="PF13589">
    <property type="entry name" value="HATPase_c_3"/>
    <property type="match status" value="1"/>
</dbReference>
<evidence type="ECO:0000313" key="8">
    <source>
        <dbReference type="Proteomes" id="UP000604066"/>
    </source>
</evidence>
<organism evidence="7 8">
    <name type="scientific">Carboxydothermus ferrireducens DSM 11255</name>
    <dbReference type="NCBI Taxonomy" id="1119529"/>
    <lineage>
        <taxon>Bacteria</taxon>
        <taxon>Bacillati</taxon>
        <taxon>Bacillota</taxon>
        <taxon>Clostridia</taxon>
        <taxon>Thermoanaerobacterales</taxon>
        <taxon>Thermoanaerobacteraceae</taxon>
        <taxon>Carboxydothermus</taxon>
    </lineage>
</organism>
<dbReference type="InterPro" id="IPR038973">
    <property type="entry name" value="MutL/Mlh/Pms-like"/>
</dbReference>
<dbReference type="Gene3D" id="3.30.230.10">
    <property type="match status" value="1"/>
</dbReference>
<dbReference type="PROSITE" id="PS00058">
    <property type="entry name" value="DNA_MISMATCH_REPAIR_1"/>
    <property type="match status" value="1"/>
</dbReference>
<dbReference type="Gene3D" id="3.30.1370.100">
    <property type="entry name" value="MutL, C-terminal domain, regulatory subdomain"/>
    <property type="match status" value="1"/>
</dbReference>
<dbReference type="Pfam" id="PF08676">
    <property type="entry name" value="MutL_C"/>
    <property type="match status" value="1"/>
</dbReference>
<dbReference type="CDD" id="cd16926">
    <property type="entry name" value="HATPase_MutL-MLH-PMS-like"/>
    <property type="match status" value="1"/>
</dbReference>
<evidence type="ECO:0000256" key="1">
    <source>
        <dbReference type="ARBA" id="ARBA00006082"/>
    </source>
</evidence>
<dbReference type="RefSeq" id="WP_161625145.1">
    <property type="nucleotide sequence ID" value="NZ_JACCBS010000003.1"/>
</dbReference>
<dbReference type="InterPro" id="IPR042120">
    <property type="entry name" value="MutL_C_dimsub"/>
</dbReference>
<dbReference type="PANTHER" id="PTHR10073">
    <property type="entry name" value="DNA MISMATCH REPAIR PROTEIN MLH, PMS, MUTL"/>
    <property type="match status" value="1"/>
</dbReference>
<evidence type="ECO:0000259" key="5">
    <source>
        <dbReference type="SMART" id="SM00853"/>
    </source>
</evidence>
<dbReference type="InterPro" id="IPR036890">
    <property type="entry name" value="HATPase_C_sf"/>
</dbReference>
<dbReference type="InterPro" id="IPR013507">
    <property type="entry name" value="DNA_mismatch_S5_2-like"/>
</dbReference>
<evidence type="ECO:0000256" key="4">
    <source>
        <dbReference type="HAMAP-Rule" id="MF_00149"/>
    </source>
</evidence>
<comment type="function">
    <text evidence="4">This protein is involved in the repair of mismatches in DNA. It is required for dam-dependent methyl-directed DNA mismatch repair. May act as a 'molecular matchmaker', a protein that promotes the formation of a stable complex between two or more DNA-binding proteins in an ATP-dependent manner without itself being part of a final effector complex.</text>
</comment>
<dbReference type="Pfam" id="PF01119">
    <property type="entry name" value="DNA_mis_repair"/>
    <property type="match status" value="1"/>
</dbReference>
<protein>
    <recommendedName>
        <fullName evidence="4">DNA mismatch repair protein MutL</fullName>
    </recommendedName>
</protein>
<comment type="caution">
    <text evidence="7">The sequence shown here is derived from an EMBL/GenBank/DDBJ whole genome shotgun (WGS) entry which is preliminary data.</text>
</comment>
<gene>
    <name evidence="4" type="primary">mutL</name>
    <name evidence="7" type="ORF">HDG70_001916</name>
</gene>
<dbReference type="InterPro" id="IPR037198">
    <property type="entry name" value="MutL_C_sf"/>
</dbReference>
<keyword evidence="8" id="KW-1185">Reference proteome</keyword>
<dbReference type="Proteomes" id="UP000604066">
    <property type="component" value="Unassembled WGS sequence"/>
</dbReference>
<dbReference type="SMART" id="SM00853">
    <property type="entry name" value="MutL_C"/>
    <property type="match status" value="1"/>
</dbReference>
<dbReference type="SUPFAM" id="SSF55874">
    <property type="entry name" value="ATPase domain of HSP90 chaperone/DNA topoisomerase II/histidine kinase"/>
    <property type="match status" value="1"/>
</dbReference>
<dbReference type="InterPro" id="IPR042121">
    <property type="entry name" value="MutL_C_regsub"/>
</dbReference>
<dbReference type="NCBIfam" id="TIGR00585">
    <property type="entry name" value="mutl"/>
    <property type="match status" value="1"/>
</dbReference>
<dbReference type="InterPro" id="IPR002099">
    <property type="entry name" value="MutL/Mlh/PMS"/>
</dbReference>
<keyword evidence="2 4" id="KW-0227">DNA damage</keyword>
<feature type="domain" description="MutL C-terminal dimerisation" evidence="5">
    <location>
        <begin position="398"/>
        <end position="536"/>
    </location>
</feature>
<dbReference type="InterPro" id="IPR020667">
    <property type="entry name" value="DNA_mismatch_repair_MutL"/>
</dbReference>
<dbReference type="EMBL" id="JACCBS010000003">
    <property type="protein sequence ID" value="NYE58165.1"/>
    <property type="molecule type" value="Genomic_DNA"/>
</dbReference>
<feature type="domain" description="DNA mismatch repair protein S5" evidence="6">
    <location>
        <begin position="209"/>
        <end position="327"/>
    </location>
</feature>
<keyword evidence="3 4" id="KW-0234">DNA repair</keyword>
<proteinExistence type="inferred from homology"/>
<dbReference type="InterPro" id="IPR014762">
    <property type="entry name" value="DNA_mismatch_repair_CS"/>
</dbReference>
<evidence type="ECO:0000256" key="3">
    <source>
        <dbReference type="ARBA" id="ARBA00023204"/>
    </source>
</evidence>
<dbReference type="SUPFAM" id="SSF118116">
    <property type="entry name" value="DNA mismatch repair protein MutL"/>
    <property type="match status" value="1"/>
</dbReference>
<accession>A0ABX2RE76</accession>
<dbReference type="InterPro" id="IPR014790">
    <property type="entry name" value="MutL_C"/>
</dbReference>
<reference evidence="7 8" key="1">
    <citation type="submission" date="2020-07" db="EMBL/GenBank/DDBJ databases">
        <title>Genomic Encyclopedia of Type Strains, Phase III (KMG-III): the genomes of soil and plant-associated and newly described type strains.</title>
        <authorList>
            <person name="Whitman W."/>
        </authorList>
    </citation>
    <scope>NUCLEOTIDE SEQUENCE [LARGE SCALE GENOMIC DNA]</scope>
    <source>
        <strain evidence="7 8">DSM 11255</strain>
    </source>
</reference>
<dbReference type="Gene3D" id="3.30.565.10">
    <property type="entry name" value="Histidine kinase-like ATPase, C-terminal domain"/>
    <property type="match status" value="1"/>
</dbReference>
<evidence type="ECO:0000313" key="7">
    <source>
        <dbReference type="EMBL" id="NYE58165.1"/>
    </source>
</evidence>
<name>A0ABX2RE76_9THEO</name>
<dbReference type="Gene3D" id="3.30.1540.20">
    <property type="entry name" value="MutL, C-terminal domain, dimerisation subdomain"/>
    <property type="match status" value="1"/>
</dbReference>
<evidence type="ECO:0000256" key="2">
    <source>
        <dbReference type="ARBA" id="ARBA00022763"/>
    </source>
</evidence>
<dbReference type="SUPFAM" id="SSF54211">
    <property type="entry name" value="Ribosomal protein S5 domain 2-like"/>
    <property type="match status" value="1"/>
</dbReference>
<dbReference type="InterPro" id="IPR020568">
    <property type="entry name" value="Ribosomal_Su5_D2-typ_SF"/>
</dbReference>
<evidence type="ECO:0000259" key="6">
    <source>
        <dbReference type="SMART" id="SM01340"/>
    </source>
</evidence>
<dbReference type="PANTHER" id="PTHR10073:SF12">
    <property type="entry name" value="DNA MISMATCH REPAIR PROTEIN MLH1"/>
    <property type="match status" value="1"/>
</dbReference>
<dbReference type="SMART" id="SM01340">
    <property type="entry name" value="DNA_mis_repair"/>
    <property type="match status" value="1"/>
</dbReference>
<comment type="similarity">
    <text evidence="1 4">Belongs to the DNA mismatch repair MutL/HexB family.</text>
</comment>
<sequence>MPKIKRLPDEVIKKIAAGEVVERPYSVVKELVENSLDAKAQNINVYIEEGGLGKIVVEDDGIGIPPEELPDALLRHTTSKIASFDDLYYLESFGFRGEALYSIAAVSKISIKSRVRGENNGYELIAHAGEVINLTEVGMAYGTVVTVSDLFFNTPARKKFLKSGQTEAGLIRQFIEKIAILYPGVKFSLFIDGKKIYSSAGIQEQLGLLARFWGLEKGNLLMLEEKLGEGFFIKGGFALPPAGKPHRKLQVFAVNKRLVKSGILTKAIDDAYESLLPTGLKPLVFLEVVVPGTWVDVNVHPQKLEVKFMDEQKIYLDVRTIIRNKLVNAKSSSLKSLSPARETNTKSEDNDYWQVTYFAEEFSGSRDKLLDKEDIFSTNDNLTFSLNKDFAKELNFQVIGQFSLKYIIVEKNDKLLIIDQHAAHERILYEKYQTKLNPFYSQVLTFPVRIKASPELEAFLQENYQNFLEIGLHIEPFGPGEYLVREIPEDFPQNNIANVLEEYLYEIMEQKEQVSFREKALKLFACKNAVKFGEKLTYSEMTNLVKELFKTNYPLSCPHGRPTIYELSLTEINKKFFR</sequence>
<dbReference type="HAMAP" id="MF_00149">
    <property type="entry name" value="DNA_mis_repair"/>
    <property type="match status" value="1"/>
</dbReference>
<dbReference type="CDD" id="cd00782">
    <property type="entry name" value="MutL_Trans"/>
    <property type="match status" value="1"/>
</dbReference>
<dbReference type="InterPro" id="IPR014721">
    <property type="entry name" value="Ribsml_uS5_D2-typ_fold_subgr"/>
</dbReference>